<dbReference type="Pfam" id="PF10400">
    <property type="entry name" value="Vir_act_alpha_C"/>
    <property type="match status" value="1"/>
</dbReference>
<gene>
    <name evidence="4" type="ORF">EXE59_06130</name>
</gene>
<evidence type="ECO:0000259" key="3">
    <source>
        <dbReference type="Pfam" id="PF10400"/>
    </source>
</evidence>
<feature type="domain" description="Transcription regulator PadR C-terminal" evidence="3">
    <location>
        <begin position="102"/>
        <end position="176"/>
    </location>
</feature>
<dbReference type="InterPro" id="IPR005149">
    <property type="entry name" value="Tscrpt_reg_PadR_N"/>
</dbReference>
<name>A0A4Z1CJ38_9ACTN</name>
<accession>A0A4Z1CJ38</accession>
<keyword evidence="5" id="KW-1185">Reference proteome</keyword>
<comment type="caution">
    <text evidence="4">The sequence shown here is derived from an EMBL/GenBank/DDBJ whole genome shotgun (WGS) entry which is preliminary data.</text>
</comment>
<protein>
    <submittedName>
        <fullName evidence="4">PadR family transcriptional regulator</fullName>
    </submittedName>
</protein>
<dbReference type="PANTHER" id="PTHR43252:SF2">
    <property type="entry name" value="TRANSCRIPTION REGULATOR, PADR-LIKE FAMILY"/>
    <property type="match status" value="1"/>
</dbReference>
<dbReference type="Proteomes" id="UP000297496">
    <property type="component" value="Unassembled WGS sequence"/>
</dbReference>
<dbReference type="Gene3D" id="6.10.140.190">
    <property type="match status" value="1"/>
</dbReference>
<dbReference type="PANTHER" id="PTHR43252">
    <property type="entry name" value="TRANSCRIPTIONAL REGULATOR YQJI"/>
    <property type="match status" value="1"/>
</dbReference>
<dbReference type="SUPFAM" id="SSF46785">
    <property type="entry name" value="Winged helix' DNA-binding domain"/>
    <property type="match status" value="1"/>
</dbReference>
<feature type="coiled-coil region" evidence="1">
    <location>
        <begin position="115"/>
        <end position="142"/>
    </location>
</feature>
<dbReference type="EMBL" id="SRRO01000001">
    <property type="protein sequence ID" value="TGN63573.1"/>
    <property type="molecule type" value="Genomic_DNA"/>
</dbReference>
<evidence type="ECO:0000259" key="2">
    <source>
        <dbReference type="Pfam" id="PF03551"/>
    </source>
</evidence>
<dbReference type="InterPro" id="IPR036388">
    <property type="entry name" value="WH-like_DNA-bd_sf"/>
</dbReference>
<organism evidence="4 5">
    <name type="scientific">Nocardioides eburneiflavus</name>
    <dbReference type="NCBI Taxonomy" id="2518372"/>
    <lineage>
        <taxon>Bacteria</taxon>
        <taxon>Bacillati</taxon>
        <taxon>Actinomycetota</taxon>
        <taxon>Actinomycetes</taxon>
        <taxon>Propionibacteriales</taxon>
        <taxon>Nocardioidaceae</taxon>
        <taxon>Nocardioides</taxon>
    </lineage>
</organism>
<dbReference type="AlphaFoldDB" id="A0A4Z1CJ38"/>
<feature type="domain" description="Transcription regulator PadR N-terminal" evidence="2">
    <location>
        <begin position="17"/>
        <end position="89"/>
    </location>
</feature>
<evidence type="ECO:0000256" key="1">
    <source>
        <dbReference type="SAM" id="Coils"/>
    </source>
</evidence>
<sequence>MLRTVSTPKLTPTSYVVLGMVSMRGPSTSYDLKGAVNRSVGYFWPFPHAQLYSEPKRLVDLGLLEVHQEEGGRRRQLYSATPAGLEALRSWLGEPTREQMQVRDVAELKLFFAEFAKAEDVLQLAREQVEQHRERIKVYEGIQERYRGREDVADRMVPLGLGLAMEHAALDFWEKLEEERS</sequence>
<reference evidence="4 5" key="1">
    <citation type="submission" date="2019-04" db="EMBL/GenBank/DDBJ databases">
        <title>Three New Species of Nocardioides, Nocardioides euryhalodurans sp. nov., Nocardioides seonyuensis sp. nov. and Nocardioides eburneoflavus sp. nov. Isolated from Soil.</title>
        <authorList>
            <person name="Roh S.G."/>
            <person name="Lee C."/>
            <person name="Kim M.-K."/>
            <person name="Kim S.B."/>
        </authorList>
    </citation>
    <scope>NUCLEOTIDE SEQUENCE [LARGE SCALE GENOMIC DNA]</scope>
    <source>
        <strain evidence="4 5">MMS17-SY213</strain>
    </source>
</reference>
<keyword evidence="1" id="KW-0175">Coiled coil</keyword>
<dbReference type="Pfam" id="PF03551">
    <property type="entry name" value="PadR"/>
    <property type="match status" value="1"/>
</dbReference>
<proteinExistence type="predicted"/>
<evidence type="ECO:0000313" key="5">
    <source>
        <dbReference type="Proteomes" id="UP000297496"/>
    </source>
</evidence>
<dbReference type="OrthoDB" id="3186544at2"/>
<evidence type="ECO:0000313" key="4">
    <source>
        <dbReference type="EMBL" id="TGN63573.1"/>
    </source>
</evidence>
<dbReference type="InterPro" id="IPR036390">
    <property type="entry name" value="WH_DNA-bd_sf"/>
</dbReference>
<dbReference type="InterPro" id="IPR018309">
    <property type="entry name" value="Tscrpt_reg_PadR_C"/>
</dbReference>
<dbReference type="Gene3D" id="1.10.10.10">
    <property type="entry name" value="Winged helix-like DNA-binding domain superfamily/Winged helix DNA-binding domain"/>
    <property type="match status" value="1"/>
</dbReference>